<evidence type="ECO:0000313" key="1">
    <source>
        <dbReference type="EMBL" id="KAH3748653.1"/>
    </source>
</evidence>
<dbReference type="GO" id="GO:0005615">
    <property type="term" value="C:extracellular space"/>
    <property type="evidence" value="ECO:0007669"/>
    <property type="project" value="TreeGrafter"/>
</dbReference>
<evidence type="ECO:0000313" key="2">
    <source>
        <dbReference type="Proteomes" id="UP000828390"/>
    </source>
</evidence>
<dbReference type="GO" id="GO:0030514">
    <property type="term" value="P:negative regulation of BMP signaling pathway"/>
    <property type="evidence" value="ECO:0007669"/>
    <property type="project" value="TreeGrafter"/>
</dbReference>
<dbReference type="Proteomes" id="UP000828390">
    <property type="component" value="Unassembled WGS sequence"/>
</dbReference>
<dbReference type="OrthoDB" id="10585104at2759"/>
<dbReference type="AlphaFoldDB" id="A0A9D4DGS4"/>
<dbReference type="GO" id="GO:0032281">
    <property type="term" value="C:AMPA glutamate receptor complex"/>
    <property type="evidence" value="ECO:0007669"/>
    <property type="project" value="TreeGrafter"/>
</dbReference>
<comment type="caution">
    <text evidence="1">The sequence shown here is derived from an EMBL/GenBank/DDBJ whole genome shotgun (WGS) entry which is preliminary data.</text>
</comment>
<name>A0A9D4DGS4_DREPO</name>
<reference evidence="1" key="2">
    <citation type="submission" date="2020-11" db="EMBL/GenBank/DDBJ databases">
        <authorList>
            <person name="McCartney M.A."/>
            <person name="Auch B."/>
            <person name="Kono T."/>
            <person name="Mallez S."/>
            <person name="Becker A."/>
            <person name="Gohl D.M."/>
            <person name="Silverstein K.A.T."/>
            <person name="Koren S."/>
            <person name="Bechman K.B."/>
            <person name="Herman A."/>
            <person name="Abrahante J.E."/>
            <person name="Garbe J."/>
        </authorList>
    </citation>
    <scope>NUCLEOTIDE SEQUENCE</scope>
    <source>
        <strain evidence="1">Duluth1</strain>
        <tissue evidence="1">Whole animal</tissue>
    </source>
</reference>
<proteinExistence type="predicted"/>
<keyword evidence="2" id="KW-1185">Reference proteome</keyword>
<reference evidence="1" key="1">
    <citation type="journal article" date="2019" name="bioRxiv">
        <title>The Genome of the Zebra Mussel, Dreissena polymorpha: A Resource for Invasive Species Research.</title>
        <authorList>
            <person name="McCartney M.A."/>
            <person name="Auch B."/>
            <person name="Kono T."/>
            <person name="Mallez S."/>
            <person name="Zhang Y."/>
            <person name="Obille A."/>
            <person name="Becker A."/>
            <person name="Abrahante J.E."/>
            <person name="Garbe J."/>
            <person name="Badalamenti J.P."/>
            <person name="Herman A."/>
            <person name="Mangelson H."/>
            <person name="Liachko I."/>
            <person name="Sullivan S."/>
            <person name="Sone E.D."/>
            <person name="Koren S."/>
            <person name="Silverstein K.A.T."/>
            <person name="Beckman K.B."/>
            <person name="Gohl D.M."/>
        </authorList>
    </citation>
    <scope>NUCLEOTIDE SEQUENCE</scope>
    <source>
        <strain evidence="1">Duluth1</strain>
        <tissue evidence="1">Whole animal</tissue>
    </source>
</reference>
<dbReference type="InterPro" id="IPR042979">
    <property type="entry name" value="VWC2/VWC2L"/>
</dbReference>
<organism evidence="1 2">
    <name type="scientific">Dreissena polymorpha</name>
    <name type="common">Zebra mussel</name>
    <name type="synonym">Mytilus polymorpha</name>
    <dbReference type="NCBI Taxonomy" id="45954"/>
    <lineage>
        <taxon>Eukaryota</taxon>
        <taxon>Metazoa</taxon>
        <taxon>Spiralia</taxon>
        <taxon>Lophotrochozoa</taxon>
        <taxon>Mollusca</taxon>
        <taxon>Bivalvia</taxon>
        <taxon>Autobranchia</taxon>
        <taxon>Heteroconchia</taxon>
        <taxon>Euheterodonta</taxon>
        <taxon>Imparidentia</taxon>
        <taxon>Neoheterodontei</taxon>
        <taxon>Myida</taxon>
        <taxon>Dreissenoidea</taxon>
        <taxon>Dreissenidae</taxon>
        <taxon>Dreissena</taxon>
    </lineage>
</organism>
<dbReference type="EMBL" id="JAIWYP010000010">
    <property type="protein sequence ID" value="KAH3748653.1"/>
    <property type="molecule type" value="Genomic_DNA"/>
</dbReference>
<protein>
    <submittedName>
        <fullName evidence="1">Uncharacterized protein</fullName>
    </submittedName>
</protein>
<accession>A0A9D4DGS4</accession>
<dbReference type="PANTHER" id="PTHR46252:SF3">
    <property type="entry name" value="KIELIN_CHORDIN-LIKE PROTEIN"/>
    <property type="match status" value="1"/>
</dbReference>
<dbReference type="PANTHER" id="PTHR46252">
    <property type="entry name" value="BRORIN FAMILY MEMBER"/>
    <property type="match status" value="1"/>
</dbReference>
<gene>
    <name evidence="1" type="ORF">DPMN_183100</name>
</gene>
<dbReference type="GO" id="GO:0045202">
    <property type="term" value="C:synapse"/>
    <property type="evidence" value="ECO:0007669"/>
    <property type="project" value="UniProtKB-SubCell"/>
</dbReference>
<sequence>MVGKIIIVINAVIFFSNCEEIEHRAHLLRVLRSTVSSDSTGHAHGHSCDHTNGGSHSNCLPDVTSTTACVPCVENQETHCYPIPCDIRCVDSVSLPGYCCPHCYNGHNCRYMGAIIPEGTNLTLPDGGVVICHAGGVGDNANMTFLPPPPTTTVCSNPCTFEGAVFCVPVPCMVKCVDGVKLPGNCCHSCFNGNNCMHNGHIIPEGRNITIPGGDVAYCETGGNLGGTVKVYQLVG</sequence>